<reference evidence="2" key="1">
    <citation type="submission" date="2020-08" db="EMBL/GenBank/DDBJ databases">
        <title>Multicomponent nature underlies the extraordinary mechanical properties of spider dragline silk.</title>
        <authorList>
            <person name="Kono N."/>
            <person name="Nakamura H."/>
            <person name="Mori M."/>
            <person name="Yoshida Y."/>
            <person name="Ohtoshi R."/>
            <person name="Malay A.D."/>
            <person name="Moran D.A.P."/>
            <person name="Tomita M."/>
            <person name="Numata K."/>
            <person name="Arakawa K."/>
        </authorList>
    </citation>
    <scope>NUCLEOTIDE SEQUENCE</scope>
</reference>
<keyword evidence="3" id="KW-1185">Reference proteome</keyword>
<accession>A0A8X6NRR3</accession>
<dbReference type="Pfam" id="PF23055">
    <property type="entry name" value="DUF7041"/>
    <property type="match status" value="1"/>
</dbReference>
<gene>
    <name evidence="2" type="ORF">NPIL_119441</name>
</gene>
<dbReference type="AlphaFoldDB" id="A0A8X6NRR3"/>
<dbReference type="PANTHER" id="PTHR33327:SF3">
    <property type="entry name" value="RNA-DIRECTED DNA POLYMERASE"/>
    <property type="match status" value="1"/>
</dbReference>
<organism evidence="2 3">
    <name type="scientific">Nephila pilipes</name>
    <name type="common">Giant wood spider</name>
    <name type="synonym">Nephila maculata</name>
    <dbReference type="NCBI Taxonomy" id="299642"/>
    <lineage>
        <taxon>Eukaryota</taxon>
        <taxon>Metazoa</taxon>
        <taxon>Ecdysozoa</taxon>
        <taxon>Arthropoda</taxon>
        <taxon>Chelicerata</taxon>
        <taxon>Arachnida</taxon>
        <taxon>Araneae</taxon>
        <taxon>Araneomorphae</taxon>
        <taxon>Entelegynae</taxon>
        <taxon>Araneoidea</taxon>
        <taxon>Nephilidae</taxon>
        <taxon>Nephila</taxon>
    </lineage>
</organism>
<dbReference type="EMBL" id="BMAW01107132">
    <property type="protein sequence ID" value="GFT27762.1"/>
    <property type="molecule type" value="Genomic_DNA"/>
</dbReference>
<evidence type="ECO:0000313" key="2">
    <source>
        <dbReference type="EMBL" id="GFT27762.1"/>
    </source>
</evidence>
<proteinExistence type="predicted"/>
<dbReference type="Proteomes" id="UP000887013">
    <property type="component" value="Unassembled WGS sequence"/>
</dbReference>
<dbReference type="PANTHER" id="PTHR33327">
    <property type="entry name" value="ENDONUCLEASE"/>
    <property type="match status" value="1"/>
</dbReference>
<comment type="caution">
    <text evidence="2">The sequence shown here is derived from an EMBL/GenBank/DDBJ whole genome shotgun (WGS) entry which is preliminary data.</text>
</comment>
<name>A0A8X6NRR3_NEPPI</name>
<evidence type="ECO:0000313" key="3">
    <source>
        <dbReference type="Proteomes" id="UP000887013"/>
    </source>
</evidence>
<evidence type="ECO:0000259" key="1">
    <source>
        <dbReference type="Pfam" id="PF23055"/>
    </source>
</evidence>
<feature type="domain" description="DUF7041" evidence="1">
    <location>
        <begin position="1"/>
        <end position="67"/>
    </location>
</feature>
<dbReference type="InterPro" id="IPR055469">
    <property type="entry name" value="DUF7041"/>
</dbReference>
<protein>
    <recommendedName>
        <fullName evidence="1">DUF7041 domain-containing protein</fullName>
    </recommendedName>
</protein>
<sequence length="74" mass="8385">MPTFWEDDPEFWFYPIEFQFVMAAITNESTKFYAVVAAFSSNALSCVTDIVISPPTVVANKTLKDILPGRIHRV</sequence>
<dbReference type="OrthoDB" id="6516084at2759"/>